<dbReference type="AlphaFoldDB" id="X0XRU0"/>
<feature type="non-terminal residue" evidence="1">
    <location>
        <position position="85"/>
    </location>
</feature>
<organism evidence="1">
    <name type="scientific">marine sediment metagenome</name>
    <dbReference type="NCBI Taxonomy" id="412755"/>
    <lineage>
        <taxon>unclassified sequences</taxon>
        <taxon>metagenomes</taxon>
        <taxon>ecological metagenomes</taxon>
    </lineage>
</organism>
<comment type="caution">
    <text evidence="1">The sequence shown here is derived from an EMBL/GenBank/DDBJ whole genome shotgun (WGS) entry which is preliminary data.</text>
</comment>
<name>X0XRU0_9ZZZZ</name>
<dbReference type="EMBL" id="BARS01047253">
    <property type="protein sequence ID" value="GAG38032.1"/>
    <property type="molecule type" value="Genomic_DNA"/>
</dbReference>
<accession>X0XRU0</accession>
<sequence length="85" mass="10030">MRGLVIERVERTWVSVPLKPRHARHLTRENWDWTIFEILQVHTNSALVGYGETMCYYTWGKVPQEQVDRVVGRSPFEFLGDDRLG</sequence>
<evidence type="ECO:0000313" key="1">
    <source>
        <dbReference type="EMBL" id="GAG38032.1"/>
    </source>
</evidence>
<proteinExistence type="predicted"/>
<protein>
    <submittedName>
        <fullName evidence="1">Uncharacterized protein</fullName>
    </submittedName>
</protein>
<dbReference type="Gene3D" id="3.30.390.10">
    <property type="entry name" value="Enolase-like, N-terminal domain"/>
    <property type="match status" value="1"/>
</dbReference>
<dbReference type="SUPFAM" id="SSF54826">
    <property type="entry name" value="Enolase N-terminal domain-like"/>
    <property type="match status" value="1"/>
</dbReference>
<dbReference type="InterPro" id="IPR029017">
    <property type="entry name" value="Enolase-like_N"/>
</dbReference>
<gene>
    <name evidence="1" type="ORF">S01H1_71005</name>
</gene>
<reference evidence="1" key="1">
    <citation type="journal article" date="2014" name="Front. Microbiol.">
        <title>High frequency of phylogenetically diverse reductive dehalogenase-homologous genes in deep subseafloor sedimentary metagenomes.</title>
        <authorList>
            <person name="Kawai M."/>
            <person name="Futagami T."/>
            <person name="Toyoda A."/>
            <person name="Takaki Y."/>
            <person name="Nishi S."/>
            <person name="Hori S."/>
            <person name="Arai W."/>
            <person name="Tsubouchi T."/>
            <person name="Morono Y."/>
            <person name="Uchiyama I."/>
            <person name="Ito T."/>
            <person name="Fujiyama A."/>
            <person name="Inagaki F."/>
            <person name="Takami H."/>
        </authorList>
    </citation>
    <scope>NUCLEOTIDE SEQUENCE</scope>
    <source>
        <strain evidence="1">Expedition CK06-06</strain>
    </source>
</reference>